<dbReference type="AlphaFoldDB" id="A0A8D8W7F1"/>
<protein>
    <submittedName>
        <fullName evidence="1">Uncharacterized protein</fullName>
    </submittedName>
</protein>
<accession>A0A8D8W7F1</accession>
<reference evidence="1" key="1">
    <citation type="submission" date="2021-05" db="EMBL/GenBank/DDBJ databases">
        <authorList>
            <person name="Alioto T."/>
            <person name="Alioto T."/>
            <person name="Gomez Garrido J."/>
        </authorList>
    </citation>
    <scope>NUCLEOTIDE SEQUENCE</scope>
</reference>
<evidence type="ECO:0000313" key="1">
    <source>
        <dbReference type="EMBL" id="CAG6647735.1"/>
    </source>
</evidence>
<proteinExistence type="predicted"/>
<dbReference type="EMBL" id="HBUF01148493">
    <property type="protein sequence ID" value="CAG6647735.1"/>
    <property type="molecule type" value="Transcribed_RNA"/>
</dbReference>
<name>A0A8D8W7F1_9HEMI</name>
<sequence length="103" mass="11149">MLKLVSSLPSCDGNSLKYITPSDTFLSDKLKLAISLPSCDNSLKPITEDLLSDMLKLVISLTSCDGNLLKCITAGQSSVTLLSAMMVQKLLGLLRNWVFVSLQ</sequence>
<organism evidence="1">
    <name type="scientific">Cacopsylla melanoneura</name>
    <dbReference type="NCBI Taxonomy" id="428564"/>
    <lineage>
        <taxon>Eukaryota</taxon>
        <taxon>Metazoa</taxon>
        <taxon>Ecdysozoa</taxon>
        <taxon>Arthropoda</taxon>
        <taxon>Hexapoda</taxon>
        <taxon>Insecta</taxon>
        <taxon>Pterygota</taxon>
        <taxon>Neoptera</taxon>
        <taxon>Paraneoptera</taxon>
        <taxon>Hemiptera</taxon>
        <taxon>Sternorrhyncha</taxon>
        <taxon>Psylloidea</taxon>
        <taxon>Psyllidae</taxon>
        <taxon>Psyllinae</taxon>
        <taxon>Cacopsylla</taxon>
    </lineage>
</organism>